<dbReference type="Proteomes" id="UP000078542">
    <property type="component" value="Unassembled WGS sequence"/>
</dbReference>
<protein>
    <submittedName>
        <fullName evidence="1">Uncharacterized protein</fullName>
    </submittedName>
</protein>
<evidence type="ECO:0000313" key="2">
    <source>
        <dbReference type="Proteomes" id="UP000078542"/>
    </source>
</evidence>
<accession>A0A195D3D4</accession>
<proteinExistence type="predicted"/>
<reference evidence="1 2" key="1">
    <citation type="submission" date="2016-03" db="EMBL/GenBank/DDBJ databases">
        <title>Cyphomyrmex costatus WGS genome.</title>
        <authorList>
            <person name="Nygaard S."/>
            <person name="Hu H."/>
            <person name="Boomsma J."/>
            <person name="Zhang G."/>
        </authorList>
    </citation>
    <scope>NUCLEOTIDE SEQUENCE [LARGE SCALE GENOMIC DNA]</scope>
    <source>
        <strain evidence="1">MS0001</strain>
        <tissue evidence="1">Whole body</tissue>
    </source>
</reference>
<dbReference type="AlphaFoldDB" id="A0A195D3D4"/>
<sequence length="64" mass="7437">MKHIYFLRISTVKFSLPQFSEVVGIDFAIIKIILHPIASYRIARLFYIADIAHRLTFLNSIAQD</sequence>
<gene>
    <name evidence="1" type="ORF">ALC62_01622</name>
</gene>
<dbReference type="EMBL" id="KQ976885">
    <property type="protein sequence ID" value="KYN07420.1"/>
    <property type="molecule type" value="Genomic_DNA"/>
</dbReference>
<organism evidence="1 2">
    <name type="scientific">Cyphomyrmex costatus</name>
    <dbReference type="NCBI Taxonomy" id="456900"/>
    <lineage>
        <taxon>Eukaryota</taxon>
        <taxon>Metazoa</taxon>
        <taxon>Ecdysozoa</taxon>
        <taxon>Arthropoda</taxon>
        <taxon>Hexapoda</taxon>
        <taxon>Insecta</taxon>
        <taxon>Pterygota</taxon>
        <taxon>Neoptera</taxon>
        <taxon>Endopterygota</taxon>
        <taxon>Hymenoptera</taxon>
        <taxon>Apocrita</taxon>
        <taxon>Aculeata</taxon>
        <taxon>Formicoidea</taxon>
        <taxon>Formicidae</taxon>
        <taxon>Myrmicinae</taxon>
        <taxon>Cyphomyrmex</taxon>
    </lineage>
</organism>
<name>A0A195D3D4_9HYME</name>
<keyword evidence="2" id="KW-1185">Reference proteome</keyword>
<evidence type="ECO:0000313" key="1">
    <source>
        <dbReference type="EMBL" id="KYN07420.1"/>
    </source>
</evidence>